<reference evidence="2 3" key="1">
    <citation type="submission" date="2024-03" db="EMBL/GenBank/DDBJ databases">
        <title>Adaptation during the transition from Ophiocordyceps entomopathogen to insect associate is accompanied by gene loss and intensified selection.</title>
        <authorList>
            <person name="Ward C.M."/>
            <person name="Onetto C.A."/>
            <person name="Borneman A.R."/>
        </authorList>
    </citation>
    <scope>NUCLEOTIDE SEQUENCE [LARGE SCALE GENOMIC DNA]</scope>
    <source>
        <strain evidence="2">AWRI1</strain>
        <tissue evidence="2">Single Adult Female</tissue>
    </source>
</reference>
<name>A0AAN9TUW5_9HEMI</name>
<keyword evidence="1" id="KW-0732">Signal</keyword>
<comment type="caution">
    <text evidence="2">The sequence shown here is derived from an EMBL/GenBank/DDBJ whole genome shotgun (WGS) entry which is preliminary data.</text>
</comment>
<dbReference type="AlphaFoldDB" id="A0AAN9TUW5"/>
<dbReference type="EMBL" id="JBBCAQ010000022">
    <property type="protein sequence ID" value="KAK7591042.1"/>
    <property type="molecule type" value="Genomic_DNA"/>
</dbReference>
<evidence type="ECO:0000313" key="3">
    <source>
        <dbReference type="Proteomes" id="UP001367676"/>
    </source>
</evidence>
<dbReference type="Proteomes" id="UP001367676">
    <property type="component" value="Unassembled WGS sequence"/>
</dbReference>
<gene>
    <name evidence="2" type="ORF">V9T40_002655</name>
</gene>
<accession>A0AAN9TUW5</accession>
<keyword evidence="3" id="KW-1185">Reference proteome</keyword>
<feature type="chain" id="PRO_5042810615" description="Secreted protein" evidence="1">
    <location>
        <begin position="25"/>
        <end position="228"/>
    </location>
</feature>
<evidence type="ECO:0000256" key="1">
    <source>
        <dbReference type="SAM" id="SignalP"/>
    </source>
</evidence>
<protein>
    <recommendedName>
        <fullName evidence="4">Secreted protein</fullName>
    </recommendedName>
</protein>
<feature type="signal peptide" evidence="1">
    <location>
        <begin position="1"/>
        <end position="24"/>
    </location>
</feature>
<evidence type="ECO:0000313" key="2">
    <source>
        <dbReference type="EMBL" id="KAK7591042.1"/>
    </source>
</evidence>
<sequence length="228" mass="25384">MGFAVSAALLCWLTTVATTAPATANVTQPLDCANCAEQRRARLEAELYATLVDNISHNSRKLKLEDFSWGIFAGTRGRLLGLRDYELRTRSVDDAGGRLNAEYRLLVPQLRATWEKSSCMGYSCAMTIELDDCEFAVRLSLDGAECAVDHLAYLQRYAGASCHADYDRSSPMAVAWVQTTVRLLSYALNTKPFEKIVADNVNHALLRLPLFNATDIRKLCDGYRLLHL</sequence>
<proteinExistence type="predicted"/>
<organism evidence="2 3">
    <name type="scientific">Parthenolecanium corni</name>
    <dbReference type="NCBI Taxonomy" id="536013"/>
    <lineage>
        <taxon>Eukaryota</taxon>
        <taxon>Metazoa</taxon>
        <taxon>Ecdysozoa</taxon>
        <taxon>Arthropoda</taxon>
        <taxon>Hexapoda</taxon>
        <taxon>Insecta</taxon>
        <taxon>Pterygota</taxon>
        <taxon>Neoptera</taxon>
        <taxon>Paraneoptera</taxon>
        <taxon>Hemiptera</taxon>
        <taxon>Sternorrhyncha</taxon>
        <taxon>Coccoidea</taxon>
        <taxon>Coccidae</taxon>
        <taxon>Parthenolecanium</taxon>
    </lineage>
</organism>
<evidence type="ECO:0008006" key="4">
    <source>
        <dbReference type="Google" id="ProtNLM"/>
    </source>
</evidence>